<evidence type="ECO:0000256" key="7">
    <source>
        <dbReference type="SAM" id="MobiDB-lite"/>
    </source>
</evidence>
<dbReference type="Pfam" id="PF00348">
    <property type="entry name" value="polyprenyl_synt"/>
    <property type="match status" value="1"/>
</dbReference>
<keyword evidence="4" id="KW-0479">Metal-binding</keyword>
<dbReference type="PANTHER" id="PTHR12001:SF85">
    <property type="entry name" value="SHORT CHAIN ISOPRENYL DIPHOSPHATE SYNTHASE"/>
    <property type="match status" value="1"/>
</dbReference>
<dbReference type="Gene3D" id="1.10.600.10">
    <property type="entry name" value="Farnesyl Diphosphate Synthase"/>
    <property type="match status" value="1"/>
</dbReference>
<dbReference type="SUPFAM" id="SSF48576">
    <property type="entry name" value="Terpenoid synthases"/>
    <property type="match status" value="1"/>
</dbReference>
<dbReference type="GO" id="GO:0008299">
    <property type="term" value="P:isoprenoid biosynthetic process"/>
    <property type="evidence" value="ECO:0007669"/>
    <property type="project" value="InterPro"/>
</dbReference>
<keyword evidence="5" id="KW-0460">Magnesium</keyword>
<organism evidence="8 9">
    <name type="scientific">OM182 bacterium BACL3 MAG-120531-bin86</name>
    <dbReference type="NCBI Taxonomy" id="1655628"/>
    <lineage>
        <taxon>Bacteria</taxon>
        <taxon>Pseudomonadati</taxon>
        <taxon>Pseudomonadota</taxon>
        <taxon>Gammaproteobacteria</taxon>
        <taxon>OMG group</taxon>
        <taxon>OM182 clade</taxon>
    </lineage>
</organism>
<dbReference type="GO" id="GO:0046872">
    <property type="term" value="F:metal ion binding"/>
    <property type="evidence" value="ECO:0007669"/>
    <property type="project" value="UniProtKB-KW"/>
</dbReference>
<dbReference type="AlphaFoldDB" id="A0A0R2XSV9"/>
<evidence type="ECO:0000256" key="5">
    <source>
        <dbReference type="ARBA" id="ARBA00022842"/>
    </source>
</evidence>
<dbReference type="EMBL" id="LIDH01000026">
    <property type="protein sequence ID" value="KRP39037.1"/>
    <property type="molecule type" value="Genomic_DNA"/>
</dbReference>
<feature type="compositionally biased region" description="Polar residues" evidence="7">
    <location>
        <begin position="1"/>
        <end position="12"/>
    </location>
</feature>
<dbReference type="InterPro" id="IPR033749">
    <property type="entry name" value="Polyprenyl_synt_CS"/>
</dbReference>
<name>A0A0R2XSV9_9GAMM</name>
<sequence>MDTSNAIDSQFSKKLAPSRGRPSPVRIDSVSQEIIHCRSHLEEPLRSAFDHHFKKSGKLLRANLALRAAQASDLKSQSCIRWAASVELLHNASLVHDDVCDDDSDRRGITSVSEMYGREIAICLGDAMIALSSLLLAQDFALQHTLTAHNLAILKLSAGQAAEFSTLSYPTWAAYEKLVEGKTTPLISLPLLGLNPIGQNSSESRLITQYFSDTSIAFQIMNDIQNIDQGKQLASPASDLRELRPNAVIAKFYEGLPDLEKKLFTRSKSGKKFAENDTRLNFWWEQILLSDSLATTRQLLGDKLSRSQRIFSALSNKNKDILQPFDHWLRKSYTNLSSQ</sequence>
<evidence type="ECO:0000256" key="3">
    <source>
        <dbReference type="ARBA" id="ARBA00022679"/>
    </source>
</evidence>
<dbReference type="GO" id="GO:0004659">
    <property type="term" value="F:prenyltransferase activity"/>
    <property type="evidence" value="ECO:0007669"/>
    <property type="project" value="InterPro"/>
</dbReference>
<evidence type="ECO:0000256" key="1">
    <source>
        <dbReference type="ARBA" id="ARBA00001946"/>
    </source>
</evidence>
<evidence type="ECO:0008006" key="10">
    <source>
        <dbReference type="Google" id="ProtNLM"/>
    </source>
</evidence>
<evidence type="ECO:0000256" key="2">
    <source>
        <dbReference type="ARBA" id="ARBA00006706"/>
    </source>
</evidence>
<evidence type="ECO:0000313" key="8">
    <source>
        <dbReference type="EMBL" id="KRP39037.1"/>
    </source>
</evidence>
<feature type="region of interest" description="Disordered" evidence="7">
    <location>
        <begin position="1"/>
        <end position="25"/>
    </location>
</feature>
<dbReference type="PROSITE" id="PS00723">
    <property type="entry name" value="POLYPRENYL_SYNTHASE_1"/>
    <property type="match status" value="1"/>
</dbReference>
<comment type="similarity">
    <text evidence="2 6">Belongs to the FPP/GGPP synthase family.</text>
</comment>
<keyword evidence="3 6" id="KW-0808">Transferase</keyword>
<dbReference type="PANTHER" id="PTHR12001">
    <property type="entry name" value="GERANYLGERANYL PYROPHOSPHATE SYNTHASE"/>
    <property type="match status" value="1"/>
</dbReference>
<evidence type="ECO:0000313" key="9">
    <source>
        <dbReference type="Proteomes" id="UP000052124"/>
    </source>
</evidence>
<evidence type="ECO:0000256" key="4">
    <source>
        <dbReference type="ARBA" id="ARBA00022723"/>
    </source>
</evidence>
<proteinExistence type="inferred from homology"/>
<protein>
    <recommendedName>
        <fullName evidence="10">Polyprenyl synthetase</fullName>
    </recommendedName>
</protein>
<dbReference type="InterPro" id="IPR000092">
    <property type="entry name" value="Polyprenyl_synt"/>
</dbReference>
<evidence type="ECO:0000256" key="6">
    <source>
        <dbReference type="RuleBase" id="RU004466"/>
    </source>
</evidence>
<comment type="caution">
    <text evidence="8">The sequence shown here is derived from an EMBL/GenBank/DDBJ whole genome shotgun (WGS) entry which is preliminary data.</text>
</comment>
<dbReference type="Proteomes" id="UP000052124">
    <property type="component" value="Unassembled WGS sequence"/>
</dbReference>
<reference evidence="8 9" key="1">
    <citation type="submission" date="2015-10" db="EMBL/GenBank/DDBJ databases">
        <title>Metagenome-Assembled Genomes uncover a global brackish microbiome.</title>
        <authorList>
            <person name="Hugerth L.W."/>
            <person name="Larsson J."/>
            <person name="Alneberg J."/>
            <person name="Lindh M.V."/>
            <person name="Legrand C."/>
            <person name="Pinhassi J."/>
            <person name="Andersson A.F."/>
        </authorList>
    </citation>
    <scope>NUCLEOTIDE SEQUENCE [LARGE SCALE GENOMIC DNA]</scope>
    <source>
        <strain evidence="8">BACL3 MAG-120531-bin86</strain>
    </source>
</reference>
<dbReference type="InterPro" id="IPR008949">
    <property type="entry name" value="Isoprenoid_synthase_dom_sf"/>
</dbReference>
<gene>
    <name evidence="8" type="ORF">ABS26_08490</name>
</gene>
<accession>A0A0R2XSV9</accession>
<comment type="cofactor">
    <cofactor evidence="1">
        <name>Mg(2+)</name>
        <dbReference type="ChEBI" id="CHEBI:18420"/>
    </cofactor>
</comment>